<evidence type="ECO:0000313" key="2">
    <source>
        <dbReference type="EMBL" id="MBC5733366.1"/>
    </source>
</evidence>
<reference evidence="2" key="1">
    <citation type="submission" date="2020-08" db="EMBL/GenBank/DDBJ databases">
        <title>Genome public.</title>
        <authorList>
            <person name="Liu C."/>
            <person name="Sun Q."/>
        </authorList>
    </citation>
    <scope>NUCLEOTIDE SEQUENCE</scope>
    <source>
        <strain evidence="2">NSJ-51</strain>
    </source>
</reference>
<accession>A0A8J6J645</accession>
<dbReference type="AlphaFoldDB" id="A0A8J6J645"/>
<feature type="coiled-coil region" evidence="1">
    <location>
        <begin position="104"/>
        <end position="131"/>
    </location>
</feature>
<gene>
    <name evidence="2" type="ORF">H8S57_06460</name>
</gene>
<dbReference type="EMBL" id="JACOPP010000006">
    <property type="protein sequence ID" value="MBC5733366.1"/>
    <property type="molecule type" value="Genomic_DNA"/>
</dbReference>
<keyword evidence="1" id="KW-0175">Coiled coil</keyword>
<proteinExistence type="predicted"/>
<protein>
    <submittedName>
        <fullName evidence="2">Uncharacterized protein</fullName>
    </submittedName>
</protein>
<dbReference type="RefSeq" id="WP_186907266.1">
    <property type="nucleotide sequence ID" value="NZ_JACOPP010000006.1"/>
</dbReference>
<dbReference type="Proteomes" id="UP000661435">
    <property type="component" value="Unassembled WGS sequence"/>
</dbReference>
<organism evidence="2 3">
    <name type="scientific">Lawsonibacter hominis</name>
    <dbReference type="NCBI Taxonomy" id="2763053"/>
    <lineage>
        <taxon>Bacteria</taxon>
        <taxon>Bacillati</taxon>
        <taxon>Bacillota</taxon>
        <taxon>Clostridia</taxon>
        <taxon>Eubacteriales</taxon>
        <taxon>Oscillospiraceae</taxon>
        <taxon>Lawsonibacter</taxon>
    </lineage>
</organism>
<evidence type="ECO:0000313" key="3">
    <source>
        <dbReference type="Proteomes" id="UP000661435"/>
    </source>
</evidence>
<sequence>MTEPSAEDQAAAKAVSDRIAALTGESTEEDVQAARAAYDALTGAQKALVTHLDTLTALEQRFAAAAAVAAVEELLAALPGADAVTLDDRPAIQAARAAYSVMTAEQQSQVSEALLEKLADAERVLNALLAVRGAYTITADMGQAEIDAAVAQAEGVITVQPGNYGVENTYKSIRLTRDAAISLSGVYEHFHLIIDNGADVTVQSDGAVLQGQVLDGIGSENGFYYGDYYTGILIKHGSLNVNTSLTLSDYNMAIKLGIGGSSNPAELNVGGGALLTIRNCHQTDHPSSGSADYWGGGMEEGDGVTGGQGHGATGSGIFVAGTGEAAVNVSGGAVLGSTGNWGALYATTGYLTLHVDAAAAHFDESTGWDGIYSCDNTSVSRLRIELTHGAALSCNGNRRNGITGQGDMSRWRIDASGNSTFNCDGNRAIGINNMGLVLSASGGSVSGNGSHGATNVALDAENAQLTCSGNRYLGLNITKTNVGAAQTNITQNSAVAANGNGGAGIRFQVTSGTQIHDSTIEATGSGVGTSLYGYAVKPGDSGYWADVAAKATVNVTGSIVTVGTWSLYNSSGSKLPSVWNLAAGANIVRVSSNPAFETGRDIFDDPADTVAGRTIVTSGSLNGSRRNMSGTYEFATLNPQENLDDTLLKPATAVYAAPVNDYGTALTLFKVTNPYQSINVYDPNGKAAYDYTTAYDDGSDFVWAAVVVVHYDATEGTIQANGTAQSGAPEQFQNMDDGTQIGCAATDAAAGYEVSDYTINGADLHTTGRTLPTAAICLAAGIM</sequence>
<keyword evidence="3" id="KW-1185">Reference proteome</keyword>
<evidence type="ECO:0000256" key="1">
    <source>
        <dbReference type="SAM" id="Coils"/>
    </source>
</evidence>
<name>A0A8J6J645_9FIRM</name>
<comment type="caution">
    <text evidence="2">The sequence shown here is derived from an EMBL/GenBank/DDBJ whole genome shotgun (WGS) entry which is preliminary data.</text>
</comment>